<protein>
    <recommendedName>
        <fullName evidence="2">Ribonuclease H1 N-terminal domain-containing protein</fullName>
    </recommendedName>
</protein>
<feature type="compositionally biased region" description="Pro residues" evidence="1">
    <location>
        <begin position="135"/>
        <end position="155"/>
    </location>
</feature>
<proteinExistence type="predicted"/>
<dbReference type="InterPro" id="IPR037056">
    <property type="entry name" value="RNase_H1_N_sf"/>
</dbReference>
<dbReference type="Pfam" id="PF01693">
    <property type="entry name" value="Cauli_VI"/>
    <property type="match status" value="1"/>
</dbReference>
<feature type="compositionally biased region" description="Low complexity" evidence="1">
    <location>
        <begin position="156"/>
        <end position="190"/>
    </location>
</feature>
<organism evidence="3 4">
    <name type="scientific">Tricholomella constricta</name>
    <dbReference type="NCBI Taxonomy" id="117010"/>
    <lineage>
        <taxon>Eukaryota</taxon>
        <taxon>Fungi</taxon>
        <taxon>Dikarya</taxon>
        <taxon>Basidiomycota</taxon>
        <taxon>Agaricomycotina</taxon>
        <taxon>Agaricomycetes</taxon>
        <taxon>Agaricomycetidae</taxon>
        <taxon>Agaricales</taxon>
        <taxon>Tricholomatineae</taxon>
        <taxon>Lyophyllaceae</taxon>
        <taxon>Tricholomella</taxon>
    </lineage>
</organism>
<reference evidence="3 4" key="1">
    <citation type="journal article" date="2020" name="ISME J.">
        <title>Uncovering the hidden diversity of litter-decomposition mechanisms in mushroom-forming fungi.</title>
        <authorList>
            <person name="Floudas D."/>
            <person name="Bentzer J."/>
            <person name="Ahren D."/>
            <person name="Johansson T."/>
            <person name="Persson P."/>
            <person name="Tunlid A."/>
        </authorList>
    </citation>
    <scope>NUCLEOTIDE SEQUENCE [LARGE SCALE GENOMIC DNA]</scope>
    <source>
        <strain evidence="3 4">CBS 661.87</strain>
    </source>
</reference>
<evidence type="ECO:0000313" key="4">
    <source>
        <dbReference type="Proteomes" id="UP000565441"/>
    </source>
</evidence>
<dbReference type="EMBL" id="JAACJP010000007">
    <property type="protein sequence ID" value="KAF5383296.1"/>
    <property type="molecule type" value="Genomic_DNA"/>
</dbReference>
<feature type="domain" description="Ribonuclease H1 N-terminal" evidence="2">
    <location>
        <begin position="80"/>
        <end position="120"/>
    </location>
</feature>
<comment type="caution">
    <text evidence="3">The sequence shown here is derived from an EMBL/GenBank/DDBJ whole genome shotgun (WGS) entry which is preliminary data.</text>
</comment>
<evidence type="ECO:0000256" key="1">
    <source>
        <dbReference type="SAM" id="MobiDB-lite"/>
    </source>
</evidence>
<evidence type="ECO:0000259" key="2">
    <source>
        <dbReference type="Pfam" id="PF01693"/>
    </source>
</evidence>
<accession>A0A8H5HGW0</accession>
<keyword evidence="4" id="KW-1185">Reference proteome</keyword>
<dbReference type="OrthoDB" id="3254429at2759"/>
<gene>
    <name evidence="3" type="ORF">D9615_004774</name>
</gene>
<dbReference type="Gene3D" id="3.40.970.10">
    <property type="entry name" value="Ribonuclease H1, N-terminal domain"/>
    <property type="match status" value="1"/>
</dbReference>
<dbReference type="AlphaFoldDB" id="A0A8H5HGW0"/>
<dbReference type="Proteomes" id="UP000565441">
    <property type="component" value="Unassembled WGS sequence"/>
</dbReference>
<dbReference type="InterPro" id="IPR009027">
    <property type="entry name" value="Ribosomal_bL9/RNase_H1_N"/>
</dbReference>
<dbReference type="InterPro" id="IPR011320">
    <property type="entry name" value="RNase_H1_N"/>
</dbReference>
<evidence type="ECO:0000313" key="3">
    <source>
        <dbReference type="EMBL" id="KAF5383296.1"/>
    </source>
</evidence>
<feature type="region of interest" description="Disordered" evidence="1">
    <location>
        <begin position="130"/>
        <end position="190"/>
    </location>
</feature>
<dbReference type="SUPFAM" id="SSF55658">
    <property type="entry name" value="L9 N-domain-like"/>
    <property type="match status" value="1"/>
</dbReference>
<name>A0A8H5HGW0_9AGAR</name>
<sequence>MYIASENLRGPCVSAPAKSAFKPLRLPATKTEEEDATFLSALNHLAIDDAVAKAEDECLRGEPDASQLSPTRRKEKKQGYVVLHGRRTGVFRTWLAASAQVSKFEGARFKGFSTLEDAIQAWDHACANDLVGPLKPTPPRTAPASPRNPPAPPHAVPASPRATSASPHAAPASPARLSACSGSSSSSPAHSLSSLAEASARRISNEECYWLVTSGDRPGVYRGLTAARAAAGTHRAPALLKNTLGEGPAAILFVEKYMAGEVHGRAC</sequence>